<dbReference type="PANTHER" id="PTHR10819">
    <property type="entry name" value="PHOSPHOTRIESTERASE-RELATED"/>
    <property type="match status" value="1"/>
</dbReference>
<feature type="binding site" description="via carbamate group" evidence="4">
    <location>
        <position position="145"/>
    </location>
    <ligand>
        <name>Zn(2+)</name>
        <dbReference type="ChEBI" id="CHEBI:29105"/>
        <label>1</label>
    </ligand>
</feature>
<evidence type="ECO:0000313" key="6">
    <source>
        <dbReference type="EMBL" id="ACL02303.1"/>
    </source>
</evidence>
<dbReference type="InterPro" id="IPR001559">
    <property type="entry name" value="Phosphotriesterase"/>
</dbReference>
<dbReference type="eggNOG" id="COG1735">
    <property type="taxonomic scope" value="Bacteria"/>
</dbReference>
<dbReference type="PIRSF" id="PIRSF016839">
    <property type="entry name" value="PhP"/>
    <property type="match status" value="1"/>
</dbReference>
<evidence type="ECO:0000256" key="4">
    <source>
        <dbReference type="PIRSR" id="PIRSR601559-51"/>
    </source>
</evidence>
<evidence type="ECO:0000256" key="2">
    <source>
        <dbReference type="ARBA" id="ARBA00022801"/>
    </source>
</evidence>
<accession>B8FHL5</accession>
<dbReference type="RefSeq" id="WP_012609743.1">
    <property type="nucleotide sequence ID" value="NC_011768.1"/>
</dbReference>
<keyword evidence="7" id="KW-1185">Reference proteome</keyword>
<dbReference type="GO" id="GO:0008270">
    <property type="term" value="F:zinc ion binding"/>
    <property type="evidence" value="ECO:0007669"/>
    <property type="project" value="InterPro"/>
</dbReference>
<dbReference type="InterPro" id="IPR017947">
    <property type="entry name" value="AryldialkylPase_Zn-BS"/>
</dbReference>
<organism evidence="6 7">
    <name type="scientific">Desulfatibacillum aliphaticivorans</name>
    <dbReference type="NCBI Taxonomy" id="218208"/>
    <lineage>
        <taxon>Bacteria</taxon>
        <taxon>Pseudomonadati</taxon>
        <taxon>Thermodesulfobacteriota</taxon>
        <taxon>Desulfobacteria</taxon>
        <taxon>Desulfobacterales</taxon>
        <taxon>Desulfatibacillaceae</taxon>
        <taxon>Desulfatibacillum</taxon>
    </lineage>
</organism>
<dbReference type="Proteomes" id="UP000000739">
    <property type="component" value="Chromosome"/>
</dbReference>
<dbReference type="AlphaFoldDB" id="B8FHL5"/>
<dbReference type="PROSITE" id="PS51347">
    <property type="entry name" value="PHOSPHOTRIESTERASE_2"/>
    <property type="match status" value="1"/>
</dbReference>
<dbReference type="Gene3D" id="3.20.20.140">
    <property type="entry name" value="Metal-dependent hydrolases"/>
    <property type="match status" value="1"/>
</dbReference>
<evidence type="ECO:0000313" key="7">
    <source>
        <dbReference type="Proteomes" id="UP000000739"/>
    </source>
</evidence>
<dbReference type="InterPro" id="IPR032466">
    <property type="entry name" value="Metal_Hydrolase"/>
</dbReference>
<dbReference type="KEGG" id="dal:Dalk_0598"/>
<feature type="binding site" evidence="4">
    <location>
        <position position="22"/>
    </location>
    <ligand>
        <name>Zn(2+)</name>
        <dbReference type="ChEBI" id="CHEBI:29105"/>
        <label>1</label>
    </ligand>
</feature>
<dbReference type="PANTHER" id="PTHR10819:SF3">
    <property type="entry name" value="PHOSPHOTRIESTERASE-RELATED PROTEIN"/>
    <property type="match status" value="1"/>
</dbReference>
<dbReference type="SUPFAM" id="SSF51556">
    <property type="entry name" value="Metallo-dependent hydrolases"/>
    <property type="match status" value="1"/>
</dbReference>
<proteinExistence type="inferred from homology"/>
<evidence type="ECO:0000256" key="1">
    <source>
        <dbReference type="ARBA" id="ARBA00022723"/>
    </source>
</evidence>
<dbReference type="HOGENOM" id="CLU_054760_1_0_7"/>
<feature type="binding site" evidence="4">
    <location>
        <position position="24"/>
    </location>
    <ligand>
        <name>Zn(2+)</name>
        <dbReference type="ChEBI" id="CHEBI:29105"/>
        <label>1</label>
    </ligand>
</feature>
<feature type="modified residue" description="N6-carboxylysine" evidence="3 5">
    <location>
        <position position="145"/>
    </location>
</feature>
<feature type="binding site" evidence="4">
    <location>
        <position position="206"/>
    </location>
    <ligand>
        <name>Zn(2+)</name>
        <dbReference type="ChEBI" id="CHEBI:29105"/>
        <label>2</label>
    </ligand>
</feature>
<comment type="cofactor">
    <cofactor evidence="4">
        <name>a divalent metal cation</name>
        <dbReference type="ChEBI" id="CHEBI:60240"/>
    </cofactor>
    <text evidence="4">Binds 2 divalent metal cations per subunit.</text>
</comment>
<protein>
    <submittedName>
        <fullName evidence="6">Aryldialkylphosphatase</fullName>
    </submittedName>
</protein>
<dbReference type="PROSITE" id="PS01322">
    <property type="entry name" value="PHOSPHOTRIESTERASE_1"/>
    <property type="match status" value="1"/>
</dbReference>
<keyword evidence="1 4" id="KW-0479">Metal-binding</keyword>
<evidence type="ECO:0000256" key="5">
    <source>
        <dbReference type="PROSITE-ProRule" id="PRU00679"/>
    </source>
</evidence>
<comment type="similarity">
    <text evidence="5">Belongs to the metallo-dependent hydrolases superfamily. Phosphotriesterase family.</text>
</comment>
<keyword evidence="2" id="KW-0378">Hydrolase</keyword>
<evidence type="ECO:0000256" key="3">
    <source>
        <dbReference type="PIRSR" id="PIRSR601559-50"/>
    </source>
</evidence>
<dbReference type="Pfam" id="PF02126">
    <property type="entry name" value="PTE"/>
    <property type="match status" value="1"/>
</dbReference>
<dbReference type="EMBL" id="CP001322">
    <property type="protein sequence ID" value="ACL02303.1"/>
    <property type="molecule type" value="Genomic_DNA"/>
</dbReference>
<reference evidence="6 7" key="1">
    <citation type="journal article" date="2012" name="Environ. Microbiol.">
        <title>The genome sequence of Desulfatibacillum alkenivorans AK-01: a blueprint for anaerobic alkane oxidation.</title>
        <authorList>
            <person name="Callaghan A.V."/>
            <person name="Morris B.E."/>
            <person name="Pereira I.A."/>
            <person name="McInerney M.J."/>
            <person name="Austin R.N."/>
            <person name="Groves J.T."/>
            <person name="Kukor J.J."/>
            <person name="Suflita J.M."/>
            <person name="Young L.Y."/>
            <person name="Zylstra G.J."/>
            <person name="Wawrik B."/>
        </authorList>
    </citation>
    <scope>NUCLEOTIDE SEQUENCE [LARGE SCALE GENOMIC DNA]</scope>
    <source>
        <strain evidence="6 7">AK-01</strain>
    </source>
</reference>
<gene>
    <name evidence="6" type="ordered locus">Dalk_0598</name>
</gene>
<name>B8FHL5_DESAL</name>
<sequence>MATVNTVLGPISSDDLGVTLMHEHILYGYPGWDGDRTIAPLDRQAIVAAGVETLKQLKDEYGLNSYVDATALDGGRMPDILKEVSEKSGVNIICSTGYYYEGEGSPTYWKFRGSLGDISGELYDLFMTEVTEGIMDTGIKAGALKVGSSKGEITDYEKIMFQTAAKVSKETGVPIITHTQEGTMGPEQAELLIAAGANPKQIQIGHMSDNTDINYQEKTFKHGVYVSWDRMGLQGLVGCPMDAERIPVMIELIKKGYADKMMISHDFIITWLGRPLNLPEEALPLIANWHPSHLFKNIIPAFKEAGVTDEQINSIIKENPRRLFAGE</sequence>
<feature type="binding site" evidence="4">
    <location>
        <position position="178"/>
    </location>
    <ligand>
        <name>Zn(2+)</name>
        <dbReference type="ChEBI" id="CHEBI:29105"/>
        <label>2</label>
    </ligand>
</feature>
<dbReference type="GO" id="GO:0016788">
    <property type="term" value="F:hydrolase activity, acting on ester bonds"/>
    <property type="evidence" value="ECO:0007669"/>
    <property type="project" value="InterPro"/>
</dbReference>
<feature type="binding site" evidence="4">
    <location>
        <position position="266"/>
    </location>
    <ligand>
        <name>Zn(2+)</name>
        <dbReference type="ChEBI" id="CHEBI:29105"/>
        <label>1</label>
    </ligand>
</feature>
<feature type="binding site" description="via carbamate group" evidence="4">
    <location>
        <position position="145"/>
    </location>
    <ligand>
        <name>Zn(2+)</name>
        <dbReference type="ChEBI" id="CHEBI:29105"/>
        <label>2</label>
    </ligand>
</feature>